<dbReference type="AlphaFoldDB" id="A0A6M1T463"/>
<accession>A0A6M1T463</accession>
<feature type="region of interest" description="Disordered" evidence="1">
    <location>
        <begin position="142"/>
        <end position="162"/>
    </location>
</feature>
<reference evidence="2 3" key="1">
    <citation type="submission" date="2020-02" db="EMBL/GenBank/DDBJ databases">
        <title>Aliifodinibius halophilus 2W32, complete genome.</title>
        <authorList>
            <person name="Li Y."/>
            <person name="Wu S."/>
        </authorList>
    </citation>
    <scope>NUCLEOTIDE SEQUENCE [LARGE SCALE GENOMIC DNA]</scope>
    <source>
        <strain evidence="2 3">2W32</strain>
    </source>
</reference>
<evidence type="ECO:0000313" key="3">
    <source>
        <dbReference type="Proteomes" id="UP000479132"/>
    </source>
</evidence>
<name>A0A6M1T463_9BACT</name>
<dbReference type="RefSeq" id="WP_165271410.1">
    <property type="nucleotide sequence ID" value="NZ_JAALLS010000038.1"/>
</dbReference>
<organism evidence="2 3">
    <name type="scientific">Fodinibius halophilus</name>
    <dbReference type="NCBI Taxonomy" id="1736908"/>
    <lineage>
        <taxon>Bacteria</taxon>
        <taxon>Pseudomonadati</taxon>
        <taxon>Balneolota</taxon>
        <taxon>Balneolia</taxon>
        <taxon>Balneolales</taxon>
        <taxon>Balneolaceae</taxon>
        <taxon>Fodinibius</taxon>
    </lineage>
</organism>
<evidence type="ECO:0000256" key="1">
    <source>
        <dbReference type="SAM" id="MobiDB-lite"/>
    </source>
</evidence>
<dbReference type="Proteomes" id="UP000479132">
    <property type="component" value="Unassembled WGS sequence"/>
</dbReference>
<gene>
    <name evidence="2" type="ORF">G3569_17640</name>
</gene>
<comment type="caution">
    <text evidence="2">The sequence shown here is derived from an EMBL/GenBank/DDBJ whole genome shotgun (WGS) entry which is preliminary data.</text>
</comment>
<dbReference type="EMBL" id="JAALLS010000038">
    <property type="protein sequence ID" value="NGP90186.1"/>
    <property type="molecule type" value="Genomic_DNA"/>
</dbReference>
<protein>
    <submittedName>
        <fullName evidence="2">Uncharacterized protein</fullName>
    </submittedName>
</protein>
<keyword evidence="3" id="KW-1185">Reference proteome</keyword>
<evidence type="ECO:0000313" key="2">
    <source>
        <dbReference type="EMBL" id="NGP90186.1"/>
    </source>
</evidence>
<proteinExistence type="predicted"/>
<sequence length="332" mass="35370">MGRAMVIIVFGLLIAMGYTFSSMHEQRSQMTQTSVTVANTASAKNLSLTGLQFGISKYNEDKNWSENSTENKQINNGTVEYSWKQGANPNSIIITSIATINGVTDTVVANVDPNPNAFPSPAAMAFYGKDSKLNGSGSFTIRGKDRKMDGTSPIGYGEDKPGIISSKEQNKTIDLVGGATTTGDPAGYVKDQNLNNNKFKDKVDKYLNIAQSYSGTGNMGTQANPQITKIEGSVTATGKKGAGVLIIPEGATFNANGSFEFKGQIIVRGTLEMTGSEVIYGSMIFSDNSNVQVKGQGKITGSPTIYYSSDAIDMVNDMDLGVNKATINSIYN</sequence>